<keyword evidence="2" id="KW-1185">Reference proteome</keyword>
<reference evidence="2" key="1">
    <citation type="submission" date="2016-10" db="EMBL/GenBank/DDBJ databases">
        <authorList>
            <person name="Varghese N."/>
            <person name="Submissions S."/>
        </authorList>
    </citation>
    <scope>NUCLEOTIDE SEQUENCE [LARGE SCALE GENOMIC DNA]</scope>
    <source>
        <strain evidence="2">CGMCC 1.3431</strain>
    </source>
</reference>
<sequence length="72" mass="8466">MKNKALSEDISRRLLEVSRQLNESIFAAQGQCSDEEFNDYRRHIGMLMGNLYADILRPLWQEHPDLKPSEME</sequence>
<protein>
    <submittedName>
        <fullName evidence="1">Uncharacterized protein</fullName>
    </submittedName>
</protein>
<organism evidence="1 2">
    <name type="scientific">Asticcacaulis taihuensis</name>
    <dbReference type="NCBI Taxonomy" id="260084"/>
    <lineage>
        <taxon>Bacteria</taxon>
        <taxon>Pseudomonadati</taxon>
        <taxon>Pseudomonadota</taxon>
        <taxon>Alphaproteobacteria</taxon>
        <taxon>Caulobacterales</taxon>
        <taxon>Caulobacteraceae</taxon>
        <taxon>Asticcacaulis</taxon>
    </lineage>
</organism>
<evidence type="ECO:0000313" key="2">
    <source>
        <dbReference type="Proteomes" id="UP000199150"/>
    </source>
</evidence>
<accession>A0A1G4RLA2</accession>
<dbReference type="Proteomes" id="UP000199150">
    <property type="component" value="Unassembled WGS sequence"/>
</dbReference>
<dbReference type="EMBL" id="FMTS01000002">
    <property type="protein sequence ID" value="SCW57411.1"/>
    <property type="molecule type" value="Genomic_DNA"/>
</dbReference>
<name>A0A1G4RLA2_9CAUL</name>
<dbReference type="STRING" id="260084.SAMN02927928_2022"/>
<dbReference type="OrthoDB" id="9017688at2"/>
<dbReference type="RefSeq" id="WP_090647150.1">
    <property type="nucleotide sequence ID" value="NZ_CBCRYE010000006.1"/>
</dbReference>
<proteinExistence type="predicted"/>
<gene>
    <name evidence="1" type="ORF">SAMN02927928_2022</name>
</gene>
<dbReference type="AlphaFoldDB" id="A0A1G4RLA2"/>
<evidence type="ECO:0000313" key="1">
    <source>
        <dbReference type="EMBL" id="SCW57411.1"/>
    </source>
</evidence>